<dbReference type="OrthoDB" id="1274006at2"/>
<reference evidence="2 3" key="1">
    <citation type="submission" date="2018-08" db="EMBL/GenBank/DDBJ databases">
        <title>Chitinophaga sp. K20C18050901, a novel bacterium isolated from forest soil.</title>
        <authorList>
            <person name="Wang C."/>
        </authorList>
    </citation>
    <scope>NUCLEOTIDE SEQUENCE [LARGE SCALE GENOMIC DNA]</scope>
    <source>
        <strain evidence="2 3">K20C18050901</strain>
    </source>
</reference>
<evidence type="ECO:0000313" key="3">
    <source>
        <dbReference type="Proteomes" id="UP000261174"/>
    </source>
</evidence>
<evidence type="ECO:0000256" key="1">
    <source>
        <dbReference type="SAM" id="SignalP"/>
    </source>
</evidence>
<protein>
    <submittedName>
        <fullName evidence="2">Uncharacterized protein</fullName>
    </submittedName>
</protein>
<feature type="chain" id="PRO_5017740182" evidence="1">
    <location>
        <begin position="19"/>
        <end position="258"/>
    </location>
</feature>
<sequence length="258" mass="28426">MRVFIILLAMAFSVIARAQNSINNYKYVLVPERFDIFKNDDQYGVNTMTKYLLEGVGFKAYMTDEPLPAELANNKCGALKAELVEKKKFLATGLILVLKDCQGTVVYQSQEGKSREKEWQAAYTEALRNAFVSLNAAQYKYDSSTSIANTAAVASTSPAATTPAVVNTTAAAPVISAATPAAVSDSKDILYAQANANGYQLIDTSPKKVMTLLKTSQQDNFIADNGVDKGIVFRKNGEWYFEFYKEDKLNSVKLNIKF</sequence>
<comment type="caution">
    <text evidence="2">The sequence shown here is derived from an EMBL/GenBank/DDBJ whole genome shotgun (WGS) entry which is preliminary data.</text>
</comment>
<dbReference type="AlphaFoldDB" id="A0A3E1P023"/>
<organism evidence="2 3">
    <name type="scientific">Chitinophaga silvisoli</name>
    <dbReference type="NCBI Taxonomy" id="2291814"/>
    <lineage>
        <taxon>Bacteria</taxon>
        <taxon>Pseudomonadati</taxon>
        <taxon>Bacteroidota</taxon>
        <taxon>Chitinophagia</taxon>
        <taxon>Chitinophagales</taxon>
        <taxon>Chitinophagaceae</taxon>
        <taxon>Chitinophaga</taxon>
    </lineage>
</organism>
<dbReference type="Proteomes" id="UP000261174">
    <property type="component" value="Unassembled WGS sequence"/>
</dbReference>
<proteinExistence type="predicted"/>
<gene>
    <name evidence="2" type="ORF">DXN04_16165</name>
</gene>
<keyword evidence="1" id="KW-0732">Signal</keyword>
<accession>A0A3E1P023</accession>
<feature type="signal peptide" evidence="1">
    <location>
        <begin position="1"/>
        <end position="18"/>
    </location>
</feature>
<dbReference type="EMBL" id="QTJV01000006">
    <property type="protein sequence ID" value="RFM33495.1"/>
    <property type="molecule type" value="Genomic_DNA"/>
</dbReference>
<evidence type="ECO:0000313" key="2">
    <source>
        <dbReference type="EMBL" id="RFM33495.1"/>
    </source>
</evidence>
<name>A0A3E1P023_9BACT</name>
<keyword evidence="3" id="KW-1185">Reference proteome</keyword>
<dbReference type="RefSeq" id="WP_116854418.1">
    <property type="nucleotide sequence ID" value="NZ_QTJV01000006.1"/>
</dbReference>